<dbReference type="PANTHER" id="PTHR30086">
    <property type="entry name" value="ARGININE EXPORTER PROTEIN ARGO"/>
    <property type="match status" value="1"/>
</dbReference>
<keyword evidence="3 6" id="KW-0812">Transmembrane</keyword>
<sequence>MTLSRLGGSLDNAFGAVALGVSIGSLFWGLLTGAALTALVAAYASTLVFIKIIGGLYLLWLGFRAFRSAACPRPIETRDHLGPQSAFPFFMRGLIAQMTNPKAALAWIALMSLGLQADPPWWVIAVIIAGTTFLSVVGHLLYALAFSTERIVLIYRRARRSIDLALGTFFCFAGIKLLTSRT</sequence>
<evidence type="ECO:0000256" key="4">
    <source>
        <dbReference type="ARBA" id="ARBA00022989"/>
    </source>
</evidence>
<feature type="transmembrane region" description="Helical" evidence="6">
    <location>
        <begin position="162"/>
        <end position="179"/>
    </location>
</feature>
<feature type="transmembrane region" description="Helical" evidence="6">
    <location>
        <begin position="121"/>
        <end position="142"/>
    </location>
</feature>
<feature type="transmembrane region" description="Helical" evidence="6">
    <location>
        <begin position="12"/>
        <end position="31"/>
    </location>
</feature>
<accession>A0ABS4A6I8</accession>
<reference evidence="7 8" key="1">
    <citation type="submission" date="2021-03" db="EMBL/GenBank/DDBJ databases">
        <title>Genome Sequence of Bradyrhizobium vignae strain ISRA400.</title>
        <authorList>
            <person name="Tisa L.S."/>
            <person name="Svistoonoff S."/>
            <person name="Hocher V."/>
            <person name="Fall S."/>
            <person name="Zaiya A."/>
            <person name="Naing D."/>
            <person name="Niang N."/>
            <person name="Diouf A."/>
            <person name="Dasylva M.C."/>
            <person name="Toure O."/>
            <person name="Gueye M."/>
            <person name="Gully D."/>
            <person name="Tisseyre P."/>
            <person name="Simpson S."/>
            <person name="Morris K."/>
            <person name="Thomas W.K."/>
        </authorList>
    </citation>
    <scope>NUCLEOTIDE SEQUENCE [LARGE SCALE GENOMIC DNA]</scope>
    <source>
        <strain evidence="7 8">ISRA400</strain>
    </source>
</reference>
<feature type="transmembrane region" description="Helical" evidence="6">
    <location>
        <begin position="37"/>
        <end position="60"/>
    </location>
</feature>
<evidence type="ECO:0000256" key="1">
    <source>
        <dbReference type="ARBA" id="ARBA00004651"/>
    </source>
</evidence>
<comment type="subcellular location">
    <subcellularLocation>
        <location evidence="1">Cell membrane</location>
        <topology evidence="1">Multi-pass membrane protein</topology>
    </subcellularLocation>
</comment>
<name>A0ABS4A6I8_9BRAD</name>
<gene>
    <name evidence="7" type="ORF">JWS04_34190</name>
</gene>
<dbReference type="Pfam" id="PF01810">
    <property type="entry name" value="LysE"/>
    <property type="match status" value="1"/>
</dbReference>
<comment type="caution">
    <text evidence="7">The sequence shown here is derived from an EMBL/GenBank/DDBJ whole genome shotgun (WGS) entry which is preliminary data.</text>
</comment>
<keyword evidence="4 6" id="KW-1133">Transmembrane helix</keyword>
<evidence type="ECO:0000256" key="6">
    <source>
        <dbReference type="SAM" id="Phobius"/>
    </source>
</evidence>
<dbReference type="Proteomes" id="UP000669317">
    <property type="component" value="Unassembled WGS sequence"/>
</dbReference>
<organism evidence="7 8">
    <name type="scientific">Bradyrhizobium vignae</name>
    <dbReference type="NCBI Taxonomy" id="1549949"/>
    <lineage>
        <taxon>Bacteria</taxon>
        <taxon>Pseudomonadati</taxon>
        <taxon>Pseudomonadota</taxon>
        <taxon>Alphaproteobacteria</taxon>
        <taxon>Hyphomicrobiales</taxon>
        <taxon>Nitrobacteraceae</taxon>
        <taxon>Bradyrhizobium</taxon>
    </lineage>
</organism>
<evidence type="ECO:0000313" key="8">
    <source>
        <dbReference type="Proteomes" id="UP000669317"/>
    </source>
</evidence>
<keyword evidence="2" id="KW-1003">Cell membrane</keyword>
<protein>
    <submittedName>
        <fullName evidence="7">LysE family transporter</fullName>
    </submittedName>
</protein>
<evidence type="ECO:0000256" key="5">
    <source>
        <dbReference type="ARBA" id="ARBA00023136"/>
    </source>
</evidence>
<proteinExistence type="predicted"/>
<evidence type="ECO:0000256" key="3">
    <source>
        <dbReference type="ARBA" id="ARBA00022692"/>
    </source>
</evidence>
<keyword evidence="5 6" id="KW-0472">Membrane</keyword>
<keyword evidence="8" id="KW-1185">Reference proteome</keyword>
<evidence type="ECO:0000313" key="7">
    <source>
        <dbReference type="EMBL" id="MBP0116028.1"/>
    </source>
</evidence>
<feature type="transmembrane region" description="Helical" evidence="6">
    <location>
        <begin position="94"/>
        <end position="115"/>
    </location>
</feature>
<dbReference type="InterPro" id="IPR001123">
    <property type="entry name" value="LeuE-type"/>
</dbReference>
<dbReference type="PANTHER" id="PTHR30086:SF21">
    <property type="entry name" value="TRANSPORT PROTEIN"/>
    <property type="match status" value="1"/>
</dbReference>
<evidence type="ECO:0000256" key="2">
    <source>
        <dbReference type="ARBA" id="ARBA00022475"/>
    </source>
</evidence>
<dbReference type="EMBL" id="JAGIKT010000110">
    <property type="protein sequence ID" value="MBP0116028.1"/>
    <property type="molecule type" value="Genomic_DNA"/>
</dbReference>